<evidence type="ECO:0000313" key="3">
    <source>
        <dbReference type="Proteomes" id="UP000829720"/>
    </source>
</evidence>
<feature type="compositionally biased region" description="Low complexity" evidence="1">
    <location>
        <begin position="1"/>
        <end position="13"/>
    </location>
</feature>
<keyword evidence="3" id="KW-1185">Reference proteome</keyword>
<name>A0A8T3E6W2_9TELE</name>
<feature type="region of interest" description="Disordered" evidence="1">
    <location>
        <begin position="1"/>
        <end position="24"/>
    </location>
</feature>
<dbReference type="OrthoDB" id="10478231at2759"/>
<evidence type="ECO:0000256" key="1">
    <source>
        <dbReference type="SAM" id="MobiDB-lite"/>
    </source>
</evidence>
<sequence length="98" mass="10344">MTLLVTEETLGETPPSPTPRPSKPACVGMVLAVQVRAGSCEDGRAPGVEAGGQNISVVQLTTEGDRSRPRCEAPTCPTGKSPWFVNKRVETLLGMHSL</sequence>
<gene>
    <name evidence="2" type="ORF">AGOR_G00013470</name>
</gene>
<reference evidence="2" key="1">
    <citation type="submission" date="2021-01" db="EMBL/GenBank/DDBJ databases">
        <authorList>
            <person name="Zahm M."/>
            <person name="Roques C."/>
            <person name="Cabau C."/>
            <person name="Klopp C."/>
            <person name="Donnadieu C."/>
            <person name="Jouanno E."/>
            <person name="Lampietro C."/>
            <person name="Louis A."/>
            <person name="Herpin A."/>
            <person name="Echchiki A."/>
            <person name="Berthelot C."/>
            <person name="Parey E."/>
            <person name="Roest-Crollius H."/>
            <person name="Braasch I."/>
            <person name="Postlethwait J."/>
            <person name="Bobe J."/>
            <person name="Montfort J."/>
            <person name="Bouchez O."/>
            <person name="Begum T."/>
            <person name="Mejri S."/>
            <person name="Adams A."/>
            <person name="Chen W.-J."/>
            <person name="Guiguen Y."/>
        </authorList>
    </citation>
    <scope>NUCLEOTIDE SEQUENCE</scope>
    <source>
        <tissue evidence="2">Blood</tissue>
    </source>
</reference>
<organism evidence="2 3">
    <name type="scientific">Albula goreensis</name>
    <dbReference type="NCBI Taxonomy" id="1534307"/>
    <lineage>
        <taxon>Eukaryota</taxon>
        <taxon>Metazoa</taxon>
        <taxon>Chordata</taxon>
        <taxon>Craniata</taxon>
        <taxon>Vertebrata</taxon>
        <taxon>Euteleostomi</taxon>
        <taxon>Actinopterygii</taxon>
        <taxon>Neopterygii</taxon>
        <taxon>Teleostei</taxon>
        <taxon>Albuliformes</taxon>
        <taxon>Albulidae</taxon>
        <taxon>Albula</taxon>
    </lineage>
</organism>
<proteinExistence type="predicted"/>
<comment type="caution">
    <text evidence="2">The sequence shown here is derived from an EMBL/GenBank/DDBJ whole genome shotgun (WGS) entry which is preliminary data.</text>
</comment>
<accession>A0A8T3E6W2</accession>
<dbReference type="AlphaFoldDB" id="A0A8T3E6W2"/>
<protein>
    <submittedName>
        <fullName evidence="2">Uncharacterized protein</fullName>
    </submittedName>
</protein>
<dbReference type="EMBL" id="JAERUA010000001">
    <property type="protein sequence ID" value="KAI1905179.1"/>
    <property type="molecule type" value="Genomic_DNA"/>
</dbReference>
<evidence type="ECO:0000313" key="2">
    <source>
        <dbReference type="EMBL" id="KAI1905179.1"/>
    </source>
</evidence>
<dbReference type="Proteomes" id="UP000829720">
    <property type="component" value="Unassembled WGS sequence"/>
</dbReference>